<organism evidence="2 3">
    <name type="scientific">Thelonectria olida</name>
    <dbReference type="NCBI Taxonomy" id="1576542"/>
    <lineage>
        <taxon>Eukaryota</taxon>
        <taxon>Fungi</taxon>
        <taxon>Dikarya</taxon>
        <taxon>Ascomycota</taxon>
        <taxon>Pezizomycotina</taxon>
        <taxon>Sordariomycetes</taxon>
        <taxon>Hypocreomycetidae</taxon>
        <taxon>Hypocreales</taxon>
        <taxon>Nectriaceae</taxon>
        <taxon>Thelonectria</taxon>
    </lineage>
</organism>
<dbReference type="OrthoDB" id="5081871at2759"/>
<protein>
    <submittedName>
        <fullName evidence="2">Uncharacterized protein</fullName>
    </submittedName>
</protein>
<sequence>MSFSNTPQYRRVERRAATPSGSGARNHPGSPTPSTMEDYTQFPSVYANYSPTNREWDFPRVPGQLTNTNRSYHFPNPVYFSSLERRFACEAVNDTGWGRQMLANQSPPSRAAASPQGYPGGDPFKTPPRRRRPEFDVAMYSDIRTPSPEYIVHGGQAVASPASSGRYSHLYMAPYVRGRTSSPTSGTRQAGNSSSSASGSSGYRQSPSQQTSNGTPTQAPREGVHLFCKHAWQESCRCNTPLTPHGWGDYCDRCWRGQCPGPRPPGSERTTTQ</sequence>
<reference evidence="2 3" key="1">
    <citation type="journal article" date="2021" name="Nat. Commun.">
        <title>Genetic determinants of endophytism in the Arabidopsis root mycobiome.</title>
        <authorList>
            <person name="Mesny F."/>
            <person name="Miyauchi S."/>
            <person name="Thiergart T."/>
            <person name="Pickel B."/>
            <person name="Atanasova L."/>
            <person name="Karlsson M."/>
            <person name="Huettel B."/>
            <person name="Barry K.W."/>
            <person name="Haridas S."/>
            <person name="Chen C."/>
            <person name="Bauer D."/>
            <person name="Andreopoulos W."/>
            <person name="Pangilinan J."/>
            <person name="LaButti K."/>
            <person name="Riley R."/>
            <person name="Lipzen A."/>
            <person name="Clum A."/>
            <person name="Drula E."/>
            <person name="Henrissat B."/>
            <person name="Kohler A."/>
            <person name="Grigoriev I.V."/>
            <person name="Martin F.M."/>
            <person name="Hacquard S."/>
        </authorList>
    </citation>
    <scope>NUCLEOTIDE SEQUENCE [LARGE SCALE GENOMIC DNA]</scope>
    <source>
        <strain evidence="2 3">MPI-CAGE-CH-0241</strain>
    </source>
</reference>
<evidence type="ECO:0000313" key="2">
    <source>
        <dbReference type="EMBL" id="KAH6898715.1"/>
    </source>
</evidence>
<feature type="compositionally biased region" description="Low complexity" evidence="1">
    <location>
        <begin position="191"/>
        <end position="210"/>
    </location>
</feature>
<dbReference type="AlphaFoldDB" id="A0A9P9AYF7"/>
<evidence type="ECO:0000256" key="1">
    <source>
        <dbReference type="SAM" id="MobiDB-lite"/>
    </source>
</evidence>
<feature type="region of interest" description="Disordered" evidence="1">
    <location>
        <begin position="178"/>
        <end position="220"/>
    </location>
</feature>
<feature type="compositionally biased region" description="Polar residues" evidence="1">
    <location>
        <begin position="32"/>
        <end position="43"/>
    </location>
</feature>
<name>A0A9P9AYF7_9HYPO</name>
<accession>A0A9P9AYF7</accession>
<keyword evidence="3" id="KW-1185">Reference proteome</keyword>
<dbReference type="Proteomes" id="UP000777438">
    <property type="component" value="Unassembled WGS sequence"/>
</dbReference>
<evidence type="ECO:0000313" key="3">
    <source>
        <dbReference type="Proteomes" id="UP000777438"/>
    </source>
</evidence>
<proteinExistence type="predicted"/>
<feature type="compositionally biased region" description="Polar residues" evidence="1">
    <location>
        <begin position="179"/>
        <end position="190"/>
    </location>
</feature>
<dbReference type="EMBL" id="JAGPYM010000002">
    <property type="protein sequence ID" value="KAH6898715.1"/>
    <property type="molecule type" value="Genomic_DNA"/>
</dbReference>
<feature type="region of interest" description="Disordered" evidence="1">
    <location>
        <begin position="1"/>
        <end position="43"/>
    </location>
</feature>
<feature type="region of interest" description="Disordered" evidence="1">
    <location>
        <begin position="103"/>
        <end position="132"/>
    </location>
</feature>
<gene>
    <name evidence="2" type="ORF">B0T10DRAFT_117228</name>
</gene>
<comment type="caution">
    <text evidence="2">The sequence shown here is derived from an EMBL/GenBank/DDBJ whole genome shotgun (WGS) entry which is preliminary data.</text>
</comment>